<keyword evidence="2" id="KW-1185">Reference proteome</keyword>
<accession>A0A9D3VPB5</accession>
<dbReference type="Proteomes" id="UP000828251">
    <property type="component" value="Unassembled WGS sequence"/>
</dbReference>
<dbReference type="AlphaFoldDB" id="A0A9D3VPB5"/>
<sequence length="136" mass="15478">MIVDHGLPWGSLKFMSTGGEAQTLFVWRDYLNNLKKNHEETLVKYKADTIQNFQDYQPDFKSNLLLHTQVIGGPFDASRVNLDALSPLTGAYLDFDICFPSEATWEEFVQEWNNFSRLYLADTTAETSFSPITGGE</sequence>
<organism evidence="1 2">
    <name type="scientific">Gossypium stocksii</name>
    <dbReference type="NCBI Taxonomy" id="47602"/>
    <lineage>
        <taxon>Eukaryota</taxon>
        <taxon>Viridiplantae</taxon>
        <taxon>Streptophyta</taxon>
        <taxon>Embryophyta</taxon>
        <taxon>Tracheophyta</taxon>
        <taxon>Spermatophyta</taxon>
        <taxon>Magnoliopsida</taxon>
        <taxon>eudicotyledons</taxon>
        <taxon>Gunneridae</taxon>
        <taxon>Pentapetalae</taxon>
        <taxon>rosids</taxon>
        <taxon>malvids</taxon>
        <taxon>Malvales</taxon>
        <taxon>Malvaceae</taxon>
        <taxon>Malvoideae</taxon>
        <taxon>Gossypium</taxon>
    </lineage>
</organism>
<name>A0A9D3VPB5_9ROSI</name>
<evidence type="ECO:0000313" key="2">
    <source>
        <dbReference type="Proteomes" id="UP000828251"/>
    </source>
</evidence>
<reference evidence="1 2" key="1">
    <citation type="journal article" date="2021" name="Plant Biotechnol. J.">
        <title>Multi-omics assisted identification of the key and species-specific regulatory components of drought-tolerant mechanisms in Gossypium stocksii.</title>
        <authorList>
            <person name="Yu D."/>
            <person name="Ke L."/>
            <person name="Zhang D."/>
            <person name="Wu Y."/>
            <person name="Sun Y."/>
            <person name="Mei J."/>
            <person name="Sun J."/>
            <person name="Sun Y."/>
        </authorList>
    </citation>
    <scope>NUCLEOTIDE SEQUENCE [LARGE SCALE GENOMIC DNA]</scope>
    <source>
        <strain evidence="2">cv. E1</strain>
        <tissue evidence="1">Leaf</tissue>
    </source>
</reference>
<protein>
    <submittedName>
        <fullName evidence="1">Uncharacterized protein</fullName>
    </submittedName>
</protein>
<comment type="caution">
    <text evidence="1">The sequence shown here is derived from an EMBL/GenBank/DDBJ whole genome shotgun (WGS) entry which is preliminary data.</text>
</comment>
<proteinExistence type="predicted"/>
<evidence type="ECO:0000313" key="1">
    <source>
        <dbReference type="EMBL" id="KAH1091259.1"/>
    </source>
</evidence>
<gene>
    <name evidence="1" type="ORF">J1N35_018516</name>
</gene>
<dbReference type="EMBL" id="JAIQCV010000006">
    <property type="protein sequence ID" value="KAH1091259.1"/>
    <property type="molecule type" value="Genomic_DNA"/>
</dbReference>